<proteinExistence type="predicted"/>
<reference evidence="2" key="1">
    <citation type="journal article" date="2023" name="Plant J.">
        <title>The genome of the king protea, Protea cynaroides.</title>
        <authorList>
            <person name="Chang J."/>
            <person name="Duong T.A."/>
            <person name="Schoeman C."/>
            <person name="Ma X."/>
            <person name="Roodt D."/>
            <person name="Barker N."/>
            <person name="Li Z."/>
            <person name="Van de Peer Y."/>
            <person name="Mizrachi E."/>
        </authorList>
    </citation>
    <scope>NUCLEOTIDE SEQUENCE</scope>
    <source>
        <tissue evidence="2">Young leaves</tissue>
    </source>
</reference>
<evidence type="ECO:0000313" key="3">
    <source>
        <dbReference type="Proteomes" id="UP001141806"/>
    </source>
</evidence>
<evidence type="ECO:0000256" key="1">
    <source>
        <dbReference type="ARBA" id="ARBA00022737"/>
    </source>
</evidence>
<gene>
    <name evidence="2" type="ORF">NE237_029709</name>
</gene>
<name>A0A9Q0JVD0_9MAGN</name>
<evidence type="ECO:0008006" key="4">
    <source>
        <dbReference type="Google" id="ProtNLM"/>
    </source>
</evidence>
<comment type="caution">
    <text evidence="2">The sequence shown here is derived from an EMBL/GenBank/DDBJ whole genome shotgun (WGS) entry which is preliminary data.</text>
</comment>
<dbReference type="Pfam" id="PF01535">
    <property type="entry name" value="PPR"/>
    <property type="match status" value="1"/>
</dbReference>
<dbReference type="Gene3D" id="1.25.40.10">
    <property type="entry name" value="Tetratricopeptide repeat domain"/>
    <property type="match status" value="1"/>
</dbReference>
<organism evidence="2 3">
    <name type="scientific">Protea cynaroides</name>
    <dbReference type="NCBI Taxonomy" id="273540"/>
    <lineage>
        <taxon>Eukaryota</taxon>
        <taxon>Viridiplantae</taxon>
        <taxon>Streptophyta</taxon>
        <taxon>Embryophyta</taxon>
        <taxon>Tracheophyta</taxon>
        <taxon>Spermatophyta</taxon>
        <taxon>Magnoliopsida</taxon>
        <taxon>Proteales</taxon>
        <taxon>Proteaceae</taxon>
        <taxon>Protea</taxon>
    </lineage>
</organism>
<sequence length="118" mass="12772">MMISRLAQVGNSIEVRRSEMQVIGGTKLIDFTFTSLLKCCCCLIMVEQIHGLVLKFGIESDVIVGNALVDLHGSCGNIGSVQKVLDVMDGKDGFVWSSVISGYARNDGGEETVVFRDV</sequence>
<keyword evidence="1" id="KW-0677">Repeat</keyword>
<dbReference type="PANTHER" id="PTHR47926">
    <property type="entry name" value="PENTATRICOPEPTIDE REPEAT-CONTAINING PROTEIN"/>
    <property type="match status" value="1"/>
</dbReference>
<accession>A0A9Q0JVD0</accession>
<dbReference type="InterPro" id="IPR011990">
    <property type="entry name" value="TPR-like_helical_dom_sf"/>
</dbReference>
<dbReference type="GO" id="GO:0009451">
    <property type="term" value="P:RNA modification"/>
    <property type="evidence" value="ECO:0007669"/>
    <property type="project" value="InterPro"/>
</dbReference>
<dbReference type="AlphaFoldDB" id="A0A9Q0JVD0"/>
<dbReference type="OrthoDB" id="9990610at2759"/>
<evidence type="ECO:0000313" key="2">
    <source>
        <dbReference type="EMBL" id="KAJ4952877.1"/>
    </source>
</evidence>
<protein>
    <recommendedName>
        <fullName evidence="4">Pentatricopeptide repeat-containing protein</fullName>
    </recommendedName>
</protein>
<dbReference type="InterPro" id="IPR002885">
    <property type="entry name" value="PPR_rpt"/>
</dbReference>
<dbReference type="GO" id="GO:0003723">
    <property type="term" value="F:RNA binding"/>
    <property type="evidence" value="ECO:0007669"/>
    <property type="project" value="InterPro"/>
</dbReference>
<dbReference type="InterPro" id="IPR046960">
    <property type="entry name" value="PPR_At4g14850-like_plant"/>
</dbReference>
<dbReference type="EMBL" id="JAMYWD010000012">
    <property type="protein sequence ID" value="KAJ4952877.1"/>
    <property type="molecule type" value="Genomic_DNA"/>
</dbReference>
<keyword evidence="3" id="KW-1185">Reference proteome</keyword>
<dbReference type="Proteomes" id="UP001141806">
    <property type="component" value="Unassembled WGS sequence"/>
</dbReference>